<evidence type="ECO:0000256" key="1">
    <source>
        <dbReference type="ARBA" id="ARBA00012411"/>
    </source>
</evidence>
<dbReference type="InterPro" id="IPR011009">
    <property type="entry name" value="Kinase-like_dom_sf"/>
</dbReference>
<feature type="region of interest" description="Disordered" evidence="10">
    <location>
        <begin position="471"/>
        <end position="531"/>
    </location>
</feature>
<feature type="compositionally biased region" description="Acidic residues" evidence="10">
    <location>
        <begin position="1046"/>
        <end position="1056"/>
    </location>
</feature>
<keyword evidence="2" id="KW-0808">Transferase</keyword>
<dbReference type="PROSITE" id="PS00108">
    <property type="entry name" value="PROTEIN_KINASE_ST"/>
    <property type="match status" value="1"/>
</dbReference>
<dbReference type="Proteomes" id="UP000186955">
    <property type="component" value="Unassembled WGS sequence"/>
</dbReference>
<feature type="compositionally biased region" description="Polar residues" evidence="10">
    <location>
        <begin position="989"/>
        <end position="1021"/>
    </location>
</feature>
<feature type="compositionally biased region" description="Polar residues" evidence="10">
    <location>
        <begin position="935"/>
        <end position="947"/>
    </location>
</feature>
<feature type="region of interest" description="Disordered" evidence="10">
    <location>
        <begin position="544"/>
        <end position="572"/>
    </location>
</feature>
<feature type="region of interest" description="Disordered" evidence="10">
    <location>
        <begin position="1"/>
        <end position="84"/>
    </location>
</feature>
<feature type="compositionally biased region" description="Polar residues" evidence="10">
    <location>
        <begin position="856"/>
        <end position="865"/>
    </location>
</feature>
<comment type="catalytic activity">
    <reaction evidence="6">
        <text>L-threonyl-[protein] + ATP = O-phospho-L-threonyl-[protein] + ADP + H(+)</text>
        <dbReference type="Rhea" id="RHEA:46608"/>
        <dbReference type="Rhea" id="RHEA-COMP:11060"/>
        <dbReference type="Rhea" id="RHEA-COMP:11605"/>
        <dbReference type="ChEBI" id="CHEBI:15378"/>
        <dbReference type="ChEBI" id="CHEBI:30013"/>
        <dbReference type="ChEBI" id="CHEBI:30616"/>
        <dbReference type="ChEBI" id="CHEBI:61977"/>
        <dbReference type="ChEBI" id="CHEBI:456216"/>
        <dbReference type="EC" id="2.7.11.24"/>
    </reaction>
    <physiologicalReaction direction="left-to-right" evidence="6">
        <dbReference type="Rhea" id="RHEA:46609"/>
    </physiologicalReaction>
</comment>
<protein>
    <recommendedName>
        <fullName evidence="8">Mitogen-activated protein kinase kinae kinase bck1</fullName>
        <ecNumber evidence="1">2.7.11.24</ecNumber>
    </recommendedName>
</protein>
<evidence type="ECO:0000256" key="8">
    <source>
        <dbReference type="ARBA" id="ARBA00068103"/>
    </source>
</evidence>
<evidence type="ECO:0000256" key="9">
    <source>
        <dbReference type="PROSITE-ProRule" id="PRU10141"/>
    </source>
</evidence>
<evidence type="ECO:0000313" key="12">
    <source>
        <dbReference type="EMBL" id="OKO98947.1"/>
    </source>
</evidence>
<feature type="binding site" evidence="9">
    <location>
        <position position="1363"/>
    </location>
    <ligand>
        <name>ATP</name>
        <dbReference type="ChEBI" id="CHEBI:30616"/>
    </ligand>
</feature>
<dbReference type="PANTHER" id="PTHR48016:SF48">
    <property type="entry name" value="SERINE_THREONINE-PROTEIN KINASE BCK1_SLK1_SSP31"/>
    <property type="match status" value="1"/>
</dbReference>
<dbReference type="FunFam" id="1.10.510.10:FF:000182">
    <property type="entry name" value="MAP kinase kinase kinase mkh1"/>
    <property type="match status" value="1"/>
</dbReference>
<feature type="compositionally biased region" description="Polar residues" evidence="10">
    <location>
        <begin position="747"/>
        <end position="758"/>
    </location>
</feature>
<feature type="compositionally biased region" description="Polar residues" evidence="10">
    <location>
        <begin position="179"/>
        <end position="197"/>
    </location>
</feature>
<evidence type="ECO:0000313" key="13">
    <source>
        <dbReference type="Proteomes" id="UP000186955"/>
    </source>
</evidence>
<feature type="domain" description="Protein kinase" evidence="11">
    <location>
        <begin position="1334"/>
        <end position="1604"/>
    </location>
</feature>
<feature type="compositionally biased region" description="Basic and acidic residues" evidence="10">
    <location>
        <begin position="833"/>
        <end position="843"/>
    </location>
</feature>
<feature type="region of interest" description="Disordered" evidence="10">
    <location>
        <begin position="1300"/>
        <end position="1328"/>
    </location>
</feature>
<name>A0A1Q5TFD9_9EURO</name>
<feature type="compositionally biased region" description="Pro residues" evidence="10">
    <location>
        <begin position="71"/>
        <end position="81"/>
    </location>
</feature>
<evidence type="ECO:0000256" key="7">
    <source>
        <dbReference type="ARBA" id="ARBA00048130"/>
    </source>
</evidence>
<feature type="region of interest" description="Disordered" evidence="10">
    <location>
        <begin position="417"/>
        <end position="453"/>
    </location>
</feature>
<dbReference type="EMBL" id="MNBE01000665">
    <property type="protein sequence ID" value="OKO98947.1"/>
    <property type="molecule type" value="Genomic_DNA"/>
</dbReference>
<comment type="catalytic activity">
    <reaction evidence="7">
        <text>L-seryl-[protein] + ATP = O-phospho-L-seryl-[protein] + ADP + H(+)</text>
        <dbReference type="Rhea" id="RHEA:17989"/>
        <dbReference type="Rhea" id="RHEA-COMP:9863"/>
        <dbReference type="Rhea" id="RHEA-COMP:11604"/>
        <dbReference type="ChEBI" id="CHEBI:15378"/>
        <dbReference type="ChEBI" id="CHEBI:29999"/>
        <dbReference type="ChEBI" id="CHEBI:30616"/>
        <dbReference type="ChEBI" id="CHEBI:83421"/>
        <dbReference type="ChEBI" id="CHEBI:456216"/>
        <dbReference type="EC" id="2.7.11.24"/>
    </reaction>
    <physiologicalReaction direction="left-to-right" evidence="7">
        <dbReference type="Rhea" id="RHEA:17990"/>
    </physiologicalReaction>
</comment>
<dbReference type="Gene3D" id="1.10.510.10">
    <property type="entry name" value="Transferase(Phosphotransferase) domain 1"/>
    <property type="match status" value="1"/>
</dbReference>
<evidence type="ECO:0000256" key="10">
    <source>
        <dbReference type="SAM" id="MobiDB-lite"/>
    </source>
</evidence>
<dbReference type="PROSITE" id="PS00107">
    <property type="entry name" value="PROTEIN_KINASE_ATP"/>
    <property type="match status" value="1"/>
</dbReference>
<reference evidence="12 13" key="1">
    <citation type="submission" date="2016-10" db="EMBL/GenBank/DDBJ databases">
        <title>Genome sequence of the ascomycete fungus Penicillium subrubescens.</title>
        <authorList>
            <person name="De Vries R.P."/>
            <person name="Peng M."/>
            <person name="Dilokpimol A."/>
            <person name="Hilden K."/>
            <person name="Makela M.R."/>
            <person name="Grigoriev I."/>
            <person name="Riley R."/>
            <person name="Granchi Z."/>
        </authorList>
    </citation>
    <scope>NUCLEOTIDE SEQUENCE [LARGE SCALE GENOMIC DNA]</scope>
    <source>
        <strain evidence="12 13">CBS 132785</strain>
    </source>
</reference>
<evidence type="ECO:0000259" key="11">
    <source>
        <dbReference type="PROSITE" id="PS50011"/>
    </source>
</evidence>
<evidence type="ECO:0000256" key="2">
    <source>
        <dbReference type="ARBA" id="ARBA00022679"/>
    </source>
</evidence>
<dbReference type="SMART" id="SM00220">
    <property type="entry name" value="S_TKc"/>
    <property type="match status" value="1"/>
</dbReference>
<sequence>MDGQRQYIPGPPPTQHPINLPPPPPRHPHQHQPVQLQTGVPPPPPGPPPGTGYGTTSGWQQSWGRQALPTGFPPPPPPPLPQNQHIAAYRQPAPLSIVTPHDHQPLTSATYIPGNDTIGVGIPPLFETNGQTYDPYTQQRQASSQTYHPGTDGTYNPQTPGTRVTPPFALHNNVHELVTSDNPPQSSIPQSMDLTKSPSHRHQTSGASLGGMSPGEAAVQWPLDRVLLWLARNGFSKDWQETFKSLELQGADFLELGLASGGRGNLGKIHKVVYPQLAKECAQSGTGWDSTREREEGLRMRKLIRQIHDNESDSSISTPMRGEPPAWASTSAESGNGFYSSQLTEPRSAGPIPGVNDISPEQLSSAQNAAAAQKPAQMRSVTLPIPSGHDSPMYESPSRESPSWLRSDYSRNALAAVNEHRRQSPSVSSESAALPPSLRAQDSPKSGSPATQYVSPAYAGLTSSSTGDLTLKYEHSRGNSTESISGVGRGSATMSRYYDSRRQGQDIPRPSPQDAGKPFGGETPSSYSRDHGKSILNLFTRKKGHKTDFSSHPSPEDLESPPSPEPRANGNGYLPYQPAFNSSDMSLGERPSSATTAKTKKWIFATMDGVNYRLIDVTDWDSVEAVRAGICQKLGISDWSSAQIFLTQPGQSEHEDPMSDSILAVSRRTKSDAYGSLKVFVKGAPSHAPANLLPRFDGLGVSIPTDKLAQSPTATHAPIHRKPLEEGALNRISPHAQTKFNTDLLGSRQSTLKASTGKTLPDGSPDPNQTVDAEKMDLLARHEAHMREVERKQKEHRISRLPPITQQPRKDTYGETGYRREGVIDFDSPRISPYEEKKSEKADTLVPLRKPPVAPNESNTLTKVNSLRKAPGERADRHRPQPHSAGQTHGLGAVLASVGRMTSAIGTPSPSVPVPSTPSSNTQDSAGSDSDRTNTMDSAATASSRTTLGKPEEQTRYHQTTLYAGAVSANPLVDLDSGKTAPSFAAEQVQRSPSSFATRSATNTSSPQSAMSQKPSLQSRKSFGPEFDFEESEVSFFRSPPQSTEQPDDGDDDSSDDGLFAIRPSRNEPQTPKPEPEKRRKPSLSLDTDNTKPRRVVSFISPNTTAAKSFATPAGNTSGGDTSESPEKFSGTFYGPDSSDDEQPPRRDSFANGDVWASRPAVEGVIDNLDSFFPDVDLDAPYLEEPPSPNTSKADVESGATIRGKQDASPAPQPVVDLSSFTPDISTMRPPPPPQGASIVARRNVDRSGGLSRKKSIREVARGAAHRTKSIGSAGPQQSSNLLRRKSTKMFGAKIMQISPKPGTRLSQLDPIPQNAPAPGPSGSVPQRQPTFRIIRGQLIGKGTYGRVYLGMNADNGEVLAVKQVEINARIAGTDRDRIKEMVAALDQEIDTMQHLEHPNIVQYLGCERGELSISIYLEYISGGSVGSCLRKHGKFEESVVRSLTRQTLDGLAYLHDMGILHRDLKADNILLDLDGTCKISDFGISKKTDDIYGNDSTNSMQGSVFWMAPEVIQSQGQGYSAKVDIWSLGCVVLEMFAGRRPWSKEEAVGAIFKLGSLNQAPPIPDDVSMNISPAALAFMYDCFTVDSSERPTAGTLLTRHPFCEPDPSYNFLDTELYAKIRHVL</sequence>
<evidence type="ECO:0000256" key="6">
    <source>
        <dbReference type="ARBA" id="ARBA00047919"/>
    </source>
</evidence>
<feature type="compositionally biased region" description="Polar residues" evidence="10">
    <location>
        <begin position="443"/>
        <end position="453"/>
    </location>
</feature>
<comment type="caution">
    <text evidence="12">The sequence shown here is derived from an EMBL/GenBank/DDBJ whole genome shotgun (WGS) entry which is preliminary data.</text>
</comment>
<feature type="compositionally biased region" description="Basic and acidic residues" evidence="10">
    <location>
        <begin position="788"/>
        <end position="798"/>
    </location>
</feature>
<dbReference type="InterPro" id="IPR017441">
    <property type="entry name" value="Protein_kinase_ATP_BS"/>
</dbReference>
<dbReference type="GO" id="GO:0005524">
    <property type="term" value="F:ATP binding"/>
    <property type="evidence" value="ECO:0007669"/>
    <property type="project" value="UniProtKB-UniRule"/>
</dbReference>
<feature type="region of interest" description="Disordered" evidence="10">
    <location>
        <begin position="306"/>
        <end position="405"/>
    </location>
</feature>
<feature type="compositionally biased region" description="Polar residues" evidence="10">
    <location>
        <begin position="1114"/>
        <end position="1123"/>
    </location>
</feature>
<accession>A0A1Q5TFD9</accession>
<dbReference type="PROSITE" id="PS50011">
    <property type="entry name" value="PROTEIN_KINASE_DOM"/>
    <property type="match status" value="1"/>
</dbReference>
<evidence type="ECO:0000256" key="5">
    <source>
        <dbReference type="ARBA" id="ARBA00022840"/>
    </source>
</evidence>
<feature type="region of interest" description="Disordered" evidence="10">
    <location>
        <begin position="739"/>
        <end position="771"/>
    </location>
</feature>
<feature type="compositionally biased region" description="Basic and acidic residues" evidence="10">
    <location>
        <begin position="870"/>
        <end position="879"/>
    </location>
</feature>
<keyword evidence="13" id="KW-1185">Reference proteome</keyword>
<dbReference type="OrthoDB" id="266718at2759"/>
<feature type="region of interest" description="Disordered" evidence="10">
    <location>
        <begin position="1263"/>
        <end position="1284"/>
    </location>
</feature>
<dbReference type="InterPro" id="IPR050538">
    <property type="entry name" value="MAP_kinase_kinase_kinase"/>
</dbReference>
<feature type="region of interest" description="Disordered" evidence="10">
    <location>
        <begin position="788"/>
        <end position="1155"/>
    </location>
</feature>
<feature type="compositionally biased region" description="Polar residues" evidence="10">
    <location>
        <begin position="328"/>
        <end position="345"/>
    </location>
</feature>
<dbReference type="SUPFAM" id="SSF56112">
    <property type="entry name" value="Protein kinase-like (PK-like)"/>
    <property type="match status" value="1"/>
</dbReference>
<dbReference type="GO" id="GO:0004707">
    <property type="term" value="F:MAP kinase activity"/>
    <property type="evidence" value="ECO:0007669"/>
    <property type="project" value="UniProtKB-EC"/>
</dbReference>
<evidence type="ECO:0000256" key="4">
    <source>
        <dbReference type="ARBA" id="ARBA00022777"/>
    </source>
</evidence>
<dbReference type="PANTHER" id="PTHR48016">
    <property type="entry name" value="MAP KINASE KINASE KINASE SSK2-RELATED-RELATED"/>
    <property type="match status" value="1"/>
</dbReference>
<keyword evidence="4 12" id="KW-0418">Kinase</keyword>
<evidence type="ECO:0000256" key="3">
    <source>
        <dbReference type="ARBA" id="ARBA00022741"/>
    </source>
</evidence>
<feature type="compositionally biased region" description="Basic and acidic residues" evidence="10">
    <location>
        <begin position="808"/>
        <end position="823"/>
    </location>
</feature>
<gene>
    <name evidence="12" type="ORF">PENSUB_8864</name>
</gene>
<organism evidence="12 13">
    <name type="scientific">Penicillium subrubescens</name>
    <dbReference type="NCBI Taxonomy" id="1316194"/>
    <lineage>
        <taxon>Eukaryota</taxon>
        <taxon>Fungi</taxon>
        <taxon>Dikarya</taxon>
        <taxon>Ascomycota</taxon>
        <taxon>Pezizomycotina</taxon>
        <taxon>Eurotiomycetes</taxon>
        <taxon>Eurotiomycetidae</taxon>
        <taxon>Eurotiales</taxon>
        <taxon>Aspergillaceae</taxon>
        <taxon>Penicillium</taxon>
    </lineage>
</organism>
<dbReference type="STRING" id="1316194.A0A1Q5TFD9"/>
<dbReference type="EC" id="2.7.11.24" evidence="1"/>
<feature type="compositionally biased region" description="Pro residues" evidence="10">
    <location>
        <begin position="40"/>
        <end position="50"/>
    </location>
</feature>
<proteinExistence type="predicted"/>
<feature type="region of interest" description="Disordered" evidence="10">
    <location>
        <begin position="1175"/>
        <end position="1239"/>
    </location>
</feature>
<keyword evidence="3 9" id="KW-0547">Nucleotide-binding</keyword>
<dbReference type="CDD" id="cd06629">
    <property type="entry name" value="STKc_Bck1_like"/>
    <property type="match status" value="1"/>
</dbReference>
<dbReference type="InterPro" id="IPR000719">
    <property type="entry name" value="Prot_kinase_dom"/>
</dbReference>
<feature type="compositionally biased region" description="Low complexity" evidence="10">
    <location>
        <begin position="366"/>
        <end position="377"/>
    </location>
</feature>
<dbReference type="Pfam" id="PF00069">
    <property type="entry name" value="Pkinase"/>
    <property type="match status" value="1"/>
</dbReference>
<feature type="compositionally biased region" description="Pro residues" evidence="10">
    <location>
        <begin position="9"/>
        <end position="25"/>
    </location>
</feature>
<keyword evidence="5 9" id="KW-0067">ATP-binding</keyword>
<feature type="region of interest" description="Disordered" evidence="10">
    <location>
        <begin position="178"/>
        <end position="213"/>
    </location>
</feature>
<dbReference type="InterPro" id="IPR008271">
    <property type="entry name" value="Ser/Thr_kinase_AS"/>
</dbReference>